<accession>A0A7M1RSH7</accession>
<dbReference type="Proteomes" id="UP000593598">
    <property type="component" value="Segment"/>
</dbReference>
<reference evidence="1 2" key="1">
    <citation type="submission" date="2020-07" db="EMBL/GenBank/DDBJ databases">
        <title>Taxonomic proposal: Crassvirales, a new order of highly abundant and diverse bacterial viruses.</title>
        <authorList>
            <person name="Shkoporov A.N."/>
            <person name="Stockdale S.R."/>
            <person name="Guerin E."/>
            <person name="Ross R.P."/>
            <person name="Hill C."/>
        </authorList>
    </citation>
    <scope>NUCLEOTIDE SEQUENCE [LARGE SCALE GENOMIC DNA]</scope>
</reference>
<dbReference type="GeneID" id="65131326"/>
<sequence>MAANMYDQAALAQFINTYVPINFGELYRIGAALKAAVDEAAQLFGTQLLKFGEFQSPSLVDTQRYYDLTIGREDFLNAINQMVANPDYLKDAANRSSLQSMINSIDYSTLSLLKQSSDNLNARQKMIAQMKAQGKYNPNWDDININLWDTSNKGIMTELSPLEWMNANLLSNVYFDNLKPSTLQSVYKDGVKYQRLGITYDTLKGIAEARFNDLIATPQGQMYYRDALRASGGDEAAAKEAFTTMIADSQRDRIVELETIDPYWLAMAKQRMSAGSNQPYSVMPTRQQMLETDWSSKVVPKFSNIPESSRKEIENLASIAKAEYDKYLKSGSDEDYINYLKAANRAQLYQSDAYQKNMQKLMKEDFLKAANFKLSDDPNKSKEYSRKGYLRGISYALDEASSTASLIKEDPILTSLGATYQDYTLANGLKVGVYQFNNSNGFILPETAFQFATNTGQSKVKRDAGLFRSGDFPFKELVENGRLGDVQFVPENRLNLIQLGNNKLIKGKLRIPVEEIENTLGTGILYSLKGDAPSDYLSPTSLFARLSTKRALEDNFGSREIKYGEDGEPFYEVEVYRQLPDDNNGDYWYQVNQLRENSPSLRGVGGATQAQAMQEQSVRSIYNQ</sequence>
<name>A0A7M1RSH7_9CAUD</name>
<proteinExistence type="predicted"/>
<dbReference type="RefSeq" id="YP_010112839.1">
    <property type="nucleotide sequence ID" value="NC_055896.1"/>
</dbReference>
<evidence type="ECO:0000313" key="2">
    <source>
        <dbReference type="Proteomes" id="UP000593598"/>
    </source>
</evidence>
<keyword evidence="2" id="KW-1185">Reference proteome</keyword>
<organism evidence="1 2">
    <name type="scientific">uncultured phage cr113_1</name>
    <dbReference type="NCBI Taxonomy" id="2772087"/>
    <lineage>
        <taxon>Viruses</taxon>
        <taxon>Duplodnaviria</taxon>
        <taxon>Heunggongvirae</taxon>
        <taxon>Uroviricota</taxon>
        <taxon>Caudoviricetes</taxon>
        <taxon>Crassvirales</taxon>
        <taxon>Suoliviridae</taxon>
        <taxon>Loutivirinae</taxon>
        <taxon>Buchavirus</taxon>
        <taxon>Buchavirus coli</taxon>
    </lineage>
</organism>
<evidence type="ECO:0000313" key="1">
    <source>
        <dbReference type="EMBL" id="QOR57387.1"/>
    </source>
</evidence>
<dbReference type="EMBL" id="MT774403">
    <property type="protein sequence ID" value="QOR57387.1"/>
    <property type="molecule type" value="Genomic_DNA"/>
</dbReference>
<dbReference type="KEGG" id="vg:65131326"/>
<protein>
    <submittedName>
        <fullName evidence="1">Uncharacterized protein</fullName>
    </submittedName>
</protein>